<feature type="domain" description="Pyrrolo-quinoline quinone repeat" evidence="1">
    <location>
        <begin position="304"/>
        <end position="414"/>
    </location>
</feature>
<dbReference type="SUPFAM" id="SSF50998">
    <property type="entry name" value="Quinoprotein alcohol dehydrogenase-like"/>
    <property type="match status" value="1"/>
</dbReference>
<reference evidence="3" key="1">
    <citation type="submission" date="2012-01" db="EMBL/GenBank/DDBJ databases">
        <title>Complete sequence of chromosome of Thermobacillus composti KWC4.</title>
        <authorList>
            <person name="Lucas S."/>
            <person name="Han J."/>
            <person name="Lapidus A."/>
            <person name="Cheng J.-F."/>
            <person name="Goodwin L."/>
            <person name="Pitluck S."/>
            <person name="Peters L."/>
            <person name="Ovchinnikova G."/>
            <person name="Teshima H."/>
            <person name="Detter J.C."/>
            <person name="Han C."/>
            <person name="Tapia R."/>
            <person name="Land M."/>
            <person name="Hauser L."/>
            <person name="Kyrpides N."/>
            <person name="Ivanova N."/>
            <person name="Pagani I."/>
            <person name="Anderson I."/>
            <person name="Woyke T."/>
        </authorList>
    </citation>
    <scope>NUCLEOTIDE SEQUENCE [LARGE SCALE GENOMIC DNA]</scope>
    <source>
        <strain evidence="3">DSM 18247 / JCM 13945 / KWC4</strain>
    </source>
</reference>
<dbReference type="InterPro" id="IPR015943">
    <property type="entry name" value="WD40/YVTN_repeat-like_dom_sf"/>
</dbReference>
<protein>
    <recommendedName>
        <fullName evidence="1">Pyrrolo-quinoline quinone repeat domain-containing protein</fullName>
    </recommendedName>
</protein>
<dbReference type="InterPro" id="IPR002372">
    <property type="entry name" value="PQQ_rpt_dom"/>
</dbReference>
<dbReference type="eggNOG" id="COG1520">
    <property type="taxonomic scope" value="Bacteria"/>
</dbReference>
<dbReference type="KEGG" id="tco:Theco_1228"/>
<dbReference type="Pfam" id="PF13360">
    <property type="entry name" value="PQQ_2"/>
    <property type="match status" value="1"/>
</dbReference>
<dbReference type="RefSeq" id="WP_015254151.1">
    <property type="nucleotide sequence ID" value="NC_019897.1"/>
</dbReference>
<name>L0ECQ6_THECK</name>
<dbReference type="STRING" id="717605.Theco_1228"/>
<dbReference type="HOGENOM" id="CLU_013714_0_0_9"/>
<dbReference type="OrthoDB" id="843723at2"/>
<gene>
    <name evidence="2" type="ordered locus">Theco_1228</name>
</gene>
<evidence type="ECO:0000313" key="3">
    <source>
        <dbReference type="Proteomes" id="UP000010795"/>
    </source>
</evidence>
<evidence type="ECO:0000313" key="2">
    <source>
        <dbReference type="EMBL" id="AGA57394.1"/>
    </source>
</evidence>
<keyword evidence="3" id="KW-1185">Reference proteome</keyword>
<organism evidence="2 3">
    <name type="scientific">Thermobacillus composti (strain DSM 18247 / JCM 13945 / KWC4)</name>
    <dbReference type="NCBI Taxonomy" id="717605"/>
    <lineage>
        <taxon>Bacteria</taxon>
        <taxon>Bacillati</taxon>
        <taxon>Bacillota</taxon>
        <taxon>Bacilli</taxon>
        <taxon>Bacillales</taxon>
        <taxon>Paenibacillaceae</taxon>
        <taxon>Thermobacillus</taxon>
    </lineage>
</organism>
<dbReference type="InterPro" id="IPR011047">
    <property type="entry name" value="Quinoprotein_ADH-like_sf"/>
</dbReference>
<evidence type="ECO:0000259" key="1">
    <source>
        <dbReference type="Pfam" id="PF13360"/>
    </source>
</evidence>
<sequence length="665" mass="72817">MLQNIVIGEPELLGEPVRTRLGQAAAIGVRDGKNAEVCFAANGSTAEFFCLDLWTGKCKFRAEIPGEDVVWGMTVGRDGRVYLAGDMTGVLYRYDPANPGLEKIGAHPADPFVWDLAPRGDSIFGATYPKTRIFEYDPVRSVFRDWGRADDTEHYARGIAADERFLYVGLGSTAGLVRIDLSDGSRTKIDVPGVTGRQGFVERLWVCGNHLVFQVQKAHMYVLDLATNRIVDRFEADGYACADTADGADIAAGGAGPNAGLRLYFTKGNALFRWEGAGEVRQVAALPMGACDGKLRIKAMAWVNRREDAAGRVLAIVTSYGECFLYDPAAGETRRVELEIEPKPVQVQALAAVGEGHLFVGGYQRGLALWNLQENRREWELLHFPQSEGIASGDDGSVYFGTYTQACIYRFDPRKPLEPRPGFKGAGANPEFRFGIGEGQDRPFAIASGDGYVFFGTVPDYGLLDGALTIHRPETGEIRVYPGIVPKQSIVSLAYRDGVVYGGSSIEGGLGSVPVHDRAELFAFDVREGRLLHRFKPEIPGIDVPPKMIGGLAVGPDGLLWGIAWGTVFAYDRASMRLVKSRVCLPSDYRGPLYRPPALRFGPDGLMYTELARKFVVIDPETLDFRVIDEEPFGHLTLGPDGDLYQAKWSQLYRRKVVRPADGGA</sequence>
<dbReference type="EMBL" id="CP003255">
    <property type="protein sequence ID" value="AGA57394.1"/>
    <property type="molecule type" value="Genomic_DNA"/>
</dbReference>
<dbReference type="Gene3D" id="2.130.10.10">
    <property type="entry name" value="YVTN repeat-like/Quinoprotein amine dehydrogenase"/>
    <property type="match status" value="2"/>
</dbReference>
<dbReference type="eggNOG" id="COG3391">
    <property type="taxonomic scope" value="Bacteria"/>
</dbReference>
<accession>L0ECQ6</accession>
<dbReference type="AlphaFoldDB" id="L0ECQ6"/>
<proteinExistence type="predicted"/>
<dbReference type="SUPFAM" id="SSF63829">
    <property type="entry name" value="Calcium-dependent phosphotriesterase"/>
    <property type="match status" value="1"/>
</dbReference>
<dbReference type="Proteomes" id="UP000010795">
    <property type="component" value="Chromosome"/>
</dbReference>